<keyword evidence="2" id="KW-0521">NADP</keyword>
<dbReference type="STRING" id="284592.Q6BYE1"/>
<keyword evidence="5" id="KW-1185">Reference proteome</keyword>
<dbReference type="EMBL" id="CR382133">
    <property type="protein sequence ID" value="CAG84741.2"/>
    <property type="molecule type" value="Genomic_DNA"/>
</dbReference>
<organism evidence="4 5">
    <name type="scientific">Debaryomyces hansenii (strain ATCC 36239 / CBS 767 / BCRC 21394 / JCM 1990 / NBRC 0083 / IGC 2968)</name>
    <name type="common">Yeast</name>
    <name type="synonym">Torulaspora hansenii</name>
    <dbReference type="NCBI Taxonomy" id="284592"/>
    <lineage>
        <taxon>Eukaryota</taxon>
        <taxon>Fungi</taxon>
        <taxon>Dikarya</taxon>
        <taxon>Ascomycota</taxon>
        <taxon>Saccharomycotina</taxon>
        <taxon>Pichiomycetes</taxon>
        <taxon>Debaryomycetaceae</taxon>
        <taxon>Debaryomyces</taxon>
    </lineage>
</organism>
<sequence>MSKILVVFGATGQQGSSVVSYVKERMSDRFKIRAITRDPYKPEAKALEESGVEVVKADLGDKQSIKQAFKGADTIFAMTAVSFGGQTELEQGKIIADAAVEEKVPNIIWSTLPSANEISNGEFTHVVHFDEKAEVEKYIRSLPINSSFFSPGCFMQNFATSLKPQPVGDGKYTMFNVMRPASEFPFFDTDDTGKFVGAILNEPEKFHGKILYAATDLYSYEVIARIISKDTGKNVNYQQIPANAFREQIPKPIAEEITEMFQYVDKYNHYGSETREKVEWGKQQVSEKLTTLEEYFKRNPLGLE</sequence>
<dbReference type="KEGG" id="dha:DEHA2A10274g"/>
<dbReference type="InterPro" id="IPR051164">
    <property type="entry name" value="NmrA-like_oxidored"/>
</dbReference>
<dbReference type="RefSeq" id="XP_456778.2">
    <property type="nucleotide sequence ID" value="XM_456778.1"/>
</dbReference>
<dbReference type="PANTHER" id="PTHR42748:SF11">
    <property type="entry name" value="NMRA-LIKE DOMAIN-CONTAINING PROTEIN"/>
    <property type="match status" value="1"/>
</dbReference>
<evidence type="ECO:0000313" key="5">
    <source>
        <dbReference type="Proteomes" id="UP000000599"/>
    </source>
</evidence>
<dbReference type="AlphaFoldDB" id="Q6BYE1"/>
<dbReference type="OMA" id="ANHPFDA"/>
<dbReference type="GeneID" id="2899601"/>
<dbReference type="GO" id="GO:0005634">
    <property type="term" value="C:nucleus"/>
    <property type="evidence" value="ECO:0007669"/>
    <property type="project" value="TreeGrafter"/>
</dbReference>
<dbReference type="eggNOG" id="ENOG502R80G">
    <property type="taxonomic scope" value="Eukaryota"/>
</dbReference>
<name>Q6BYE1_DEBHA</name>
<dbReference type="Gene3D" id="3.90.25.10">
    <property type="entry name" value="UDP-galactose 4-epimerase, domain 1"/>
    <property type="match status" value="1"/>
</dbReference>
<dbReference type="Proteomes" id="UP000000599">
    <property type="component" value="Chromosome A"/>
</dbReference>
<dbReference type="InterPro" id="IPR036291">
    <property type="entry name" value="NAD(P)-bd_dom_sf"/>
</dbReference>
<evidence type="ECO:0000256" key="2">
    <source>
        <dbReference type="ARBA" id="ARBA00022857"/>
    </source>
</evidence>
<reference evidence="4 5" key="1">
    <citation type="journal article" date="2004" name="Nature">
        <title>Genome evolution in yeasts.</title>
        <authorList>
            <consortium name="Genolevures"/>
            <person name="Dujon B."/>
            <person name="Sherman D."/>
            <person name="Fischer G."/>
            <person name="Durrens P."/>
            <person name="Casaregola S."/>
            <person name="Lafontaine I."/>
            <person name="de Montigny J."/>
            <person name="Marck C."/>
            <person name="Neuveglise C."/>
            <person name="Talla E."/>
            <person name="Goffard N."/>
            <person name="Frangeul L."/>
            <person name="Aigle M."/>
            <person name="Anthouard V."/>
            <person name="Babour A."/>
            <person name="Barbe V."/>
            <person name="Barnay S."/>
            <person name="Blanchin S."/>
            <person name="Beckerich J.M."/>
            <person name="Beyne E."/>
            <person name="Bleykasten C."/>
            <person name="Boisrame A."/>
            <person name="Boyer J."/>
            <person name="Cattolico L."/>
            <person name="Confanioleri F."/>
            <person name="de Daruvar A."/>
            <person name="Despons L."/>
            <person name="Fabre E."/>
            <person name="Fairhead C."/>
            <person name="Ferry-Dumazet H."/>
            <person name="Groppi A."/>
            <person name="Hantraye F."/>
            <person name="Hennequin C."/>
            <person name="Jauniaux N."/>
            <person name="Joyet P."/>
            <person name="Kachouri R."/>
            <person name="Kerrest A."/>
            <person name="Koszul R."/>
            <person name="Lemaire M."/>
            <person name="Lesur I."/>
            <person name="Ma L."/>
            <person name="Muller H."/>
            <person name="Nicaud J.M."/>
            <person name="Nikolski M."/>
            <person name="Oztas S."/>
            <person name="Ozier-Kalogeropoulos O."/>
            <person name="Pellenz S."/>
            <person name="Potier S."/>
            <person name="Richard G.F."/>
            <person name="Straub M.L."/>
            <person name="Suleau A."/>
            <person name="Swennene D."/>
            <person name="Tekaia F."/>
            <person name="Wesolowski-Louvel M."/>
            <person name="Westhof E."/>
            <person name="Wirth B."/>
            <person name="Zeniou-Meyer M."/>
            <person name="Zivanovic I."/>
            <person name="Bolotin-Fukuhara M."/>
            <person name="Thierry A."/>
            <person name="Bouchier C."/>
            <person name="Caudron B."/>
            <person name="Scarpelli C."/>
            <person name="Gaillardin C."/>
            <person name="Weissenbach J."/>
            <person name="Wincker P."/>
            <person name="Souciet J.L."/>
        </authorList>
    </citation>
    <scope>NUCLEOTIDE SEQUENCE [LARGE SCALE GENOMIC DNA]</scope>
    <source>
        <strain evidence="5">ATCC 36239 / CBS 767 / BCRC 21394 / JCM 1990 / NBRC 0083 / IGC 2968</strain>
    </source>
</reference>
<dbReference type="Gene3D" id="3.40.50.720">
    <property type="entry name" value="NAD(P)-binding Rossmann-like Domain"/>
    <property type="match status" value="1"/>
</dbReference>
<evidence type="ECO:0000259" key="3">
    <source>
        <dbReference type="Pfam" id="PF05368"/>
    </source>
</evidence>
<dbReference type="CDD" id="cd05251">
    <property type="entry name" value="NmrA_like_SDR_a"/>
    <property type="match status" value="1"/>
</dbReference>
<dbReference type="OrthoDB" id="4083373at2759"/>
<dbReference type="SUPFAM" id="SSF51735">
    <property type="entry name" value="NAD(P)-binding Rossmann-fold domains"/>
    <property type="match status" value="1"/>
</dbReference>
<accession>Q6BYE1</accession>
<comment type="similarity">
    <text evidence="1">Belongs to the NmrA-type oxidoreductase family.</text>
</comment>
<protein>
    <submittedName>
        <fullName evidence="4">DEHA2A10274p</fullName>
    </submittedName>
</protein>
<evidence type="ECO:0000313" key="4">
    <source>
        <dbReference type="EMBL" id="CAG84741.2"/>
    </source>
</evidence>
<feature type="domain" description="NmrA-like" evidence="3">
    <location>
        <begin position="2"/>
        <end position="296"/>
    </location>
</feature>
<dbReference type="Pfam" id="PF05368">
    <property type="entry name" value="NmrA"/>
    <property type="match status" value="1"/>
</dbReference>
<dbReference type="PANTHER" id="PTHR42748">
    <property type="entry name" value="NITROGEN METABOLITE REPRESSION PROTEIN NMRA FAMILY MEMBER"/>
    <property type="match status" value="1"/>
</dbReference>
<dbReference type="InterPro" id="IPR008030">
    <property type="entry name" value="NmrA-like"/>
</dbReference>
<gene>
    <name evidence="4" type="ordered locus">DEHA2A10274g</name>
</gene>
<evidence type="ECO:0000256" key="1">
    <source>
        <dbReference type="ARBA" id="ARBA00006328"/>
    </source>
</evidence>
<dbReference type="HOGENOM" id="CLU_007383_8_1_1"/>
<dbReference type="InParanoid" id="Q6BYE1"/>
<proteinExistence type="inferred from homology"/>